<dbReference type="GO" id="GO:0036064">
    <property type="term" value="C:ciliary basal body"/>
    <property type="evidence" value="ECO:0007669"/>
    <property type="project" value="TreeGrafter"/>
</dbReference>
<evidence type="ECO:0000313" key="4">
    <source>
        <dbReference type="Proteomes" id="UP000789524"/>
    </source>
</evidence>
<feature type="region of interest" description="Disordered" evidence="2">
    <location>
        <begin position="80"/>
        <end position="104"/>
    </location>
</feature>
<dbReference type="GO" id="GO:0097539">
    <property type="term" value="C:ciliary transition fiber"/>
    <property type="evidence" value="ECO:0007669"/>
    <property type="project" value="InterPro"/>
</dbReference>
<organism evidence="3 4">
    <name type="scientific">Danaus chrysippus</name>
    <name type="common">African queen</name>
    <dbReference type="NCBI Taxonomy" id="151541"/>
    <lineage>
        <taxon>Eukaryota</taxon>
        <taxon>Metazoa</taxon>
        <taxon>Ecdysozoa</taxon>
        <taxon>Arthropoda</taxon>
        <taxon>Hexapoda</taxon>
        <taxon>Insecta</taxon>
        <taxon>Pterygota</taxon>
        <taxon>Neoptera</taxon>
        <taxon>Endopterygota</taxon>
        <taxon>Lepidoptera</taxon>
        <taxon>Glossata</taxon>
        <taxon>Ditrysia</taxon>
        <taxon>Papilionoidea</taxon>
        <taxon>Nymphalidae</taxon>
        <taxon>Danainae</taxon>
        <taxon>Danaini</taxon>
        <taxon>Danaina</taxon>
        <taxon>Danaus</taxon>
        <taxon>Anosia</taxon>
    </lineage>
</organism>
<feature type="compositionally biased region" description="Basic and acidic residues" evidence="2">
    <location>
        <begin position="261"/>
        <end position="284"/>
    </location>
</feature>
<comment type="caution">
    <text evidence="3">The sequence shown here is derived from an EMBL/GenBank/DDBJ whole genome shotgun (WGS) entry which is preliminary data.</text>
</comment>
<dbReference type="InterPro" id="IPR033561">
    <property type="entry name" value="FBF1"/>
</dbReference>
<protein>
    <submittedName>
        <fullName evidence="3">(African queen) hypothetical protein</fullName>
    </submittedName>
</protein>
<evidence type="ECO:0000256" key="1">
    <source>
        <dbReference type="SAM" id="Coils"/>
    </source>
</evidence>
<dbReference type="GO" id="GO:0060271">
    <property type="term" value="P:cilium assembly"/>
    <property type="evidence" value="ECO:0007669"/>
    <property type="project" value="InterPro"/>
</dbReference>
<keyword evidence="4" id="KW-1185">Reference proteome</keyword>
<dbReference type="EMBL" id="CAKASE010000046">
    <property type="protein sequence ID" value="CAG9561365.1"/>
    <property type="molecule type" value="Genomic_DNA"/>
</dbReference>
<reference evidence="3" key="1">
    <citation type="submission" date="2021-09" db="EMBL/GenBank/DDBJ databases">
        <authorList>
            <person name="Martin H S."/>
        </authorList>
    </citation>
    <scope>NUCLEOTIDE SEQUENCE</scope>
</reference>
<sequence length="942" mass="109040">MSFNLEDPLAGILSDGSDDSFFDDDILGKKKPQKQKVTQNVEKKSSLFDLGETKPQTSVKKDVDIIQNTKKTSIVDDKSTARKDNLSSISPTPFKRTTSKESISFSKGDISFKTASDKIEGLKSPAKTKSGTDIDKLDILEEYSVDKKKEKVKEKSKQSNSLLDDILGGPSSKPTAASKKNDFDLDSILGNTESKQTLKSSKSEKAKPTIVTETQKPSKTKKSTENWLGIFQDKDEAVDEEEDDIPAWLGGGTNKKKKPKETKIESDKAPVPDDIPKPEETETEEKQIKYIKEVKKDQIQIEPSEAFNLNVAQEDVTLAGAALYLQQQESQLMVAMQLKAQDEKLAAMQMRQKESQRVQHEAAMAEHQQVEAMLNRQAEHRQQMQAIIASHQERITQRIKALLSDSSPNYDEVQGETAQYVDSERKESPFAKERRQLLQLVQSLQENHDKEVDLMETSYRRQLGFIELSFVQAEERMKDETEKLVNFYKEKITWLNEHHQLYRKMSEDNLNSLTDRHKVENDMLREQHLENIKVLQEHHAALMENVKNAVKQEQVLIKDSAGFSSELQELLANVREGNEKCGKLYEQLETLSNRNQRDSERSLQIRETQISDMIQQLQKERDSFEKEKSESKDLVKMLEGRLKQMTSMIEEETSALRRRKMEFEFEKATFNKQTEFAKNMLKKQDEEVKILKEDIQKEYHEKISRIEEERAKALKDSAFVAKEKASVQSLKMELEKTKAELQAQLEEMSEERTKLNADKEELRMEEQRVMSKSRDLDLLAKTAMEKQSQADKKYSEAEFLQRKYEDRIRRIQEHVVSLNNREKQIAKEKVALSRERLSLHNEKKELENKQQCSLCRTSQYDAYLPYTGREYGNFNPPINVIEADIAQMFGRSGQNDTVQEQTHEPFKDYMDPKLMMLRLDVQQVINNLDQTKRIEDRNDQEQ</sequence>
<evidence type="ECO:0000313" key="3">
    <source>
        <dbReference type="EMBL" id="CAG9561365.1"/>
    </source>
</evidence>
<accession>A0A8J2QES1</accession>
<dbReference type="AlphaFoldDB" id="A0A8J2QES1"/>
<keyword evidence="1" id="KW-0175">Coiled coil</keyword>
<dbReference type="GO" id="GO:0005814">
    <property type="term" value="C:centriole"/>
    <property type="evidence" value="ECO:0007669"/>
    <property type="project" value="TreeGrafter"/>
</dbReference>
<name>A0A8J2QES1_9NEOP</name>
<feature type="coiled-coil region" evidence="1">
    <location>
        <begin position="525"/>
        <end position="552"/>
    </location>
</feature>
<feature type="coiled-coil region" evidence="1">
    <location>
        <begin position="674"/>
        <end position="768"/>
    </location>
</feature>
<feature type="coiled-coil region" evidence="1">
    <location>
        <begin position="607"/>
        <end position="634"/>
    </location>
</feature>
<dbReference type="PANTHER" id="PTHR33689">
    <property type="entry name" value="FAS-BINDING FACTOR 1"/>
    <property type="match status" value="1"/>
</dbReference>
<feature type="compositionally biased region" description="Acidic residues" evidence="2">
    <location>
        <begin position="236"/>
        <end position="245"/>
    </location>
</feature>
<feature type="compositionally biased region" description="Basic and acidic residues" evidence="2">
    <location>
        <begin position="147"/>
        <end position="157"/>
    </location>
</feature>
<feature type="compositionally biased region" description="Polar residues" evidence="2">
    <location>
        <begin position="189"/>
        <end position="200"/>
    </location>
</feature>
<evidence type="ECO:0000256" key="2">
    <source>
        <dbReference type="SAM" id="MobiDB-lite"/>
    </source>
</evidence>
<dbReference type="GO" id="GO:0090162">
    <property type="term" value="P:establishment of epithelial cell polarity"/>
    <property type="evidence" value="ECO:0007669"/>
    <property type="project" value="InterPro"/>
</dbReference>
<feature type="region of interest" description="Disordered" evidence="2">
    <location>
        <begin position="147"/>
        <end position="284"/>
    </location>
</feature>
<feature type="coiled-coil region" evidence="1">
    <location>
        <begin position="801"/>
        <end position="849"/>
    </location>
</feature>
<proteinExistence type="predicted"/>
<gene>
    <name evidence="3" type="ORF">DCHRY22_LOCUS2891</name>
</gene>
<dbReference type="OrthoDB" id="8195456at2759"/>
<dbReference type="PANTHER" id="PTHR33689:SF1">
    <property type="entry name" value="FAS-BINDING FACTOR 1"/>
    <property type="match status" value="1"/>
</dbReference>
<dbReference type="Proteomes" id="UP000789524">
    <property type="component" value="Unassembled WGS sequence"/>
</dbReference>